<gene>
    <name evidence="9" type="ORF">MNBD_GAMMA09-2339</name>
</gene>
<keyword evidence="6" id="KW-0414">Isoprene biosynthesis</keyword>
<evidence type="ECO:0000256" key="1">
    <source>
        <dbReference type="ARBA" id="ARBA00000200"/>
    </source>
</evidence>
<feature type="domain" description="2-C-methyl-D-erythritol 2,4-cyclodiphosphate synthase" evidence="8">
    <location>
        <begin position="5"/>
        <end position="158"/>
    </location>
</feature>
<comment type="pathway">
    <text evidence="3">Isoprenoid biosynthesis; isopentenyl diphosphate biosynthesis via DXP pathway; isopentenyl diphosphate from 1-deoxy-D-xylulose 5-phosphate: step 4/6.</text>
</comment>
<dbReference type="Pfam" id="PF02542">
    <property type="entry name" value="YgbB"/>
    <property type="match status" value="1"/>
</dbReference>
<evidence type="ECO:0000313" key="9">
    <source>
        <dbReference type="EMBL" id="VAW67951.1"/>
    </source>
</evidence>
<evidence type="ECO:0000259" key="8">
    <source>
        <dbReference type="Pfam" id="PF02542"/>
    </source>
</evidence>
<name>A0A3B0XK68_9ZZZZ</name>
<dbReference type="GO" id="GO:0016114">
    <property type="term" value="P:terpenoid biosynthetic process"/>
    <property type="evidence" value="ECO:0007669"/>
    <property type="project" value="InterPro"/>
</dbReference>
<dbReference type="GO" id="GO:0008685">
    <property type="term" value="F:2-C-methyl-D-erythritol 2,4-cyclodiphosphate synthase activity"/>
    <property type="evidence" value="ECO:0007669"/>
    <property type="project" value="UniProtKB-EC"/>
</dbReference>
<evidence type="ECO:0000256" key="3">
    <source>
        <dbReference type="ARBA" id="ARBA00004709"/>
    </source>
</evidence>
<dbReference type="EC" id="4.6.1.12" evidence="4"/>
<dbReference type="InterPro" id="IPR020555">
    <property type="entry name" value="MECDP_synthase_CS"/>
</dbReference>
<dbReference type="UniPathway" id="UPA00056">
    <property type="reaction ID" value="UER00095"/>
</dbReference>
<comment type="catalytic activity">
    <reaction evidence="1">
        <text>4-CDP-2-C-methyl-D-erythritol 2-phosphate = 2-C-methyl-D-erythritol 2,4-cyclic diphosphate + CMP</text>
        <dbReference type="Rhea" id="RHEA:23864"/>
        <dbReference type="ChEBI" id="CHEBI:57919"/>
        <dbReference type="ChEBI" id="CHEBI:58483"/>
        <dbReference type="ChEBI" id="CHEBI:60377"/>
        <dbReference type="EC" id="4.6.1.12"/>
    </reaction>
</comment>
<dbReference type="InterPro" id="IPR036571">
    <property type="entry name" value="MECDP_synthase_sf"/>
</dbReference>
<sequence length="162" mass="17597">MLSSIRIGHGYDVHAFETGEYIVLGGVKIPHHSQFIAHSDGDVLLHAVCDALLGALSEGDIGRHFPDTDDAYKGIDSRNLLQQVQQIVVLKGFVTANIDVTVIAQSPRLSSHILQMEQNLAEDLCVDISQINVKATTTEKLGFSGREEGIEVHAVCILQKIA</sequence>
<reference evidence="9" key="1">
    <citation type="submission" date="2018-06" db="EMBL/GenBank/DDBJ databases">
        <authorList>
            <person name="Zhirakovskaya E."/>
        </authorList>
    </citation>
    <scope>NUCLEOTIDE SEQUENCE</scope>
</reference>
<dbReference type="GO" id="GO:0019288">
    <property type="term" value="P:isopentenyl diphosphate biosynthetic process, methylerythritol 4-phosphate pathway"/>
    <property type="evidence" value="ECO:0007669"/>
    <property type="project" value="UniProtKB-UniPathway"/>
</dbReference>
<evidence type="ECO:0000256" key="4">
    <source>
        <dbReference type="ARBA" id="ARBA00012579"/>
    </source>
</evidence>
<dbReference type="HAMAP" id="MF_00107">
    <property type="entry name" value="IspF"/>
    <property type="match status" value="1"/>
</dbReference>
<dbReference type="CDD" id="cd00554">
    <property type="entry name" value="MECDP_synthase"/>
    <property type="match status" value="1"/>
</dbReference>
<protein>
    <recommendedName>
        <fullName evidence="4">2-C-methyl-D-erythritol 2,4-cyclodiphosphate synthase</fullName>
        <ecNumber evidence="4">4.6.1.12</ecNumber>
    </recommendedName>
</protein>
<dbReference type="InterPro" id="IPR003526">
    <property type="entry name" value="MECDP_synthase"/>
</dbReference>
<keyword evidence="7 9" id="KW-0456">Lyase</keyword>
<dbReference type="EMBL" id="UOFI01000115">
    <property type="protein sequence ID" value="VAW67951.1"/>
    <property type="molecule type" value="Genomic_DNA"/>
</dbReference>
<dbReference type="FunFam" id="3.30.1330.50:FF:000001">
    <property type="entry name" value="2-C-methyl-D-erythritol 2,4-cyclodiphosphate synthase"/>
    <property type="match status" value="1"/>
</dbReference>
<proteinExistence type="inferred from homology"/>
<evidence type="ECO:0000256" key="7">
    <source>
        <dbReference type="ARBA" id="ARBA00023239"/>
    </source>
</evidence>
<accession>A0A3B0XK68</accession>
<keyword evidence="5" id="KW-0479">Metal-binding</keyword>
<comment type="cofactor">
    <cofactor evidence="2">
        <name>a divalent metal cation</name>
        <dbReference type="ChEBI" id="CHEBI:60240"/>
    </cofactor>
</comment>
<evidence type="ECO:0000256" key="6">
    <source>
        <dbReference type="ARBA" id="ARBA00023229"/>
    </source>
</evidence>
<dbReference type="NCBIfam" id="TIGR00151">
    <property type="entry name" value="ispF"/>
    <property type="match status" value="1"/>
</dbReference>
<organism evidence="9">
    <name type="scientific">hydrothermal vent metagenome</name>
    <dbReference type="NCBI Taxonomy" id="652676"/>
    <lineage>
        <taxon>unclassified sequences</taxon>
        <taxon>metagenomes</taxon>
        <taxon>ecological metagenomes</taxon>
    </lineage>
</organism>
<dbReference type="GO" id="GO:0046872">
    <property type="term" value="F:metal ion binding"/>
    <property type="evidence" value="ECO:0007669"/>
    <property type="project" value="UniProtKB-KW"/>
</dbReference>
<dbReference type="Gene3D" id="3.30.1330.50">
    <property type="entry name" value="2-C-methyl-D-erythritol 2,4-cyclodiphosphate synthase"/>
    <property type="match status" value="1"/>
</dbReference>
<dbReference type="PROSITE" id="PS01350">
    <property type="entry name" value="ISPF"/>
    <property type="match status" value="1"/>
</dbReference>
<evidence type="ECO:0000256" key="5">
    <source>
        <dbReference type="ARBA" id="ARBA00022723"/>
    </source>
</evidence>
<evidence type="ECO:0000256" key="2">
    <source>
        <dbReference type="ARBA" id="ARBA00001968"/>
    </source>
</evidence>
<dbReference type="PANTHER" id="PTHR43181:SF1">
    <property type="entry name" value="2-C-METHYL-D-ERYTHRITOL 2,4-CYCLODIPHOSPHATE SYNTHASE, CHLOROPLASTIC"/>
    <property type="match status" value="1"/>
</dbReference>
<dbReference type="AlphaFoldDB" id="A0A3B0XK68"/>
<dbReference type="PANTHER" id="PTHR43181">
    <property type="entry name" value="2-C-METHYL-D-ERYTHRITOL 2,4-CYCLODIPHOSPHATE SYNTHASE, CHLOROPLASTIC"/>
    <property type="match status" value="1"/>
</dbReference>
<dbReference type="SUPFAM" id="SSF69765">
    <property type="entry name" value="IpsF-like"/>
    <property type="match status" value="1"/>
</dbReference>